<feature type="compositionally biased region" description="Polar residues" evidence="1">
    <location>
        <begin position="306"/>
        <end position="320"/>
    </location>
</feature>
<feature type="compositionally biased region" description="Basic and acidic residues" evidence="1">
    <location>
        <begin position="334"/>
        <end position="348"/>
    </location>
</feature>
<feature type="region of interest" description="Disordered" evidence="1">
    <location>
        <begin position="432"/>
        <end position="466"/>
    </location>
</feature>
<gene>
    <name evidence="3" type="ORF">EI97DRAFT_281671</name>
</gene>
<organism evidence="3 4">
    <name type="scientific">Westerdykella ornata</name>
    <dbReference type="NCBI Taxonomy" id="318751"/>
    <lineage>
        <taxon>Eukaryota</taxon>
        <taxon>Fungi</taxon>
        <taxon>Dikarya</taxon>
        <taxon>Ascomycota</taxon>
        <taxon>Pezizomycotina</taxon>
        <taxon>Dothideomycetes</taxon>
        <taxon>Pleosporomycetidae</taxon>
        <taxon>Pleosporales</taxon>
        <taxon>Sporormiaceae</taxon>
        <taxon>Westerdykella</taxon>
    </lineage>
</organism>
<feature type="domain" description="5'-3' DNA helicase ZGRF1-like N-terminal" evidence="2">
    <location>
        <begin position="23"/>
        <end position="103"/>
    </location>
</feature>
<dbReference type="GO" id="GO:0006302">
    <property type="term" value="P:double-strand break repair"/>
    <property type="evidence" value="ECO:0007669"/>
    <property type="project" value="TreeGrafter"/>
</dbReference>
<evidence type="ECO:0000313" key="3">
    <source>
        <dbReference type="EMBL" id="KAF2278022.1"/>
    </source>
</evidence>
<feature type="compositionally biased region" description="Basic and acidic residues" evidence="1">
    <location>
        <begin position="438"/>
        <end position="458"/>
    </location>
</feature>
<feature type="compositionally biased region" description="Polar residues" evidence="1">
    <location>
        <begin position="125"/>
        <end position="135"/>
    </location>
</feature>
<proteinExistence type="predicted"/>
<evidence type="ECO:0000313" key="4">
    <source>
        <dbReference type="Proteomes" id="UP000800097"/>
    </source>
</evidence>
<dbReference type="GeneID" id="54547539"/>
<feature type="region of interest" description="Disordered" evidence="1">
    <location>
        <begin position="727"/>
        <end position="790"/>
    </location>
</feature>
<feature type="compositionally biased region" description="Polar residues" evidence="1">
    <location>
        <begin position="689"/>
        <end position="699"/>
    </location>
</feature>
<feature type="compositionally biased region" description="Basic residues" evidence="1">
    <location>
        <begin position="285"/>
        <end position="295"/>
    </location>
</feature>
<evidence type="ECO:0000259" key="2">
    <source>
        <dbReference type="Pfam" id="PF10382"/>
    </source>
</evidence>
<dbReference type="EMBL" id="ML986489">
    <property type="protein sequence ID" value="KAF2278022.1"/>
    <property type="molecule type" value="Genomic_DNA"/>
</dbReference>
<name>A0A6A6JND0_WESOR</name>
<dbReference type="GO" id="GO:0005634">
    <property type="term" value="C:nucleus"/>
    <property type="evidence" value="ECO:0007669"/>
    <property type="project" value="TreeGrafter"/>
</dbReference>
<feature type="compositionally biased region" description="Basic residues" evidence="1">
    <location>
        <begin position="349"/>
        <end position="361"/>
    </location>
</feature>
<feature type="compositionally biased region" description="Basic residues" evidence="1">
    <location>
        <begin position="530"/>
        <end position="545"/>
    </location>
</feature>
<dbReference type="InterPro" id="IPR052800">
    <property type="entry name" value="DNA_Repair_Helicase_ZGRF1"/>
</dbReference>
<evidence type="ECO:0000256" key="1">
    <source>
        <dbReference type="SAM" id="MobiDB-lite"/>
    </source>
</evidence>
<feature type="compositionally biased region" description="Basic and acidic residues" evidence="1">
    <location>
        <begin position="509"/>
        <end position="518"/>
    </location>
</feature>
<protein>
    <recommendedName>
        <fullName evidence="2">5'-3' DNA helicase ZGRF1-like N-terminal domain-containing protein</fullName>
    </recommendedName>
</protein>
<dbReference type="RefSeq" id="XP_033655561.1">
    <property type="nucleotide sequence ID" value="XM_033794364.1"/>
</dbReference>
<feature type="compositionally biased region" description="Polar residues" evidence="1">
    <location>
        <begin position="187"/>
        <end position="211"/>
    </location>
</feature>
<accession>A0A6A6JND0</accession>
<feature type="compositionally biased region" description="Polar residues" evidence="1">
    <location>
        <begin position="262"/>
        <end position="281"/>
    </location>
</feature>
<dbReference type="AlphaFoldDB" id="A0A6A6JND0"/>
<feature type="region of interest" description="Disordered" evidence="1">
    <location>
        <begin position="260"/>
        <end position="400"/>
    </location>
</feature>
<dbReference type="GO" id="GO:0035861">
    <property type="term" value="C:site of double-strand break"/>
    <property type="evidence" value="ECO:0007669"/>
    <property type="project" value="TreeGrafter"/>
</dbReference>
<dbReference type="Pfam" id="PF10382">
    <property type="entry name" value="ZGRF1-like_N"/>
    <property type="match status" value="1"/>
</dbReference>
<feature type="compositionally biased region" description="Basic and acidic residues" evidence="1">
    <location>
        <begin position="647"/>
        <end position="668"/>
    </location>
</feature>
<reference evidence="3" key="1">
    <citation type="journal article" date="2020" name="Stud. Mycol.">
        <title>101 Dothideomycetes genomes: a test case for predicting lifestyles and emergence of pathogens.</title>
        <authorList>
            <person name="Haridas S."/>
            <person name="Albert R."/>
            <person name="Binder M."/>
            <person name="Bloem J."/>
            <person name="Labutti K."/>
            <person name="Salamov A."/>
            <person name="Andreopoulos B."/>
            <person name="Baker S."/>
            <person name="Barry K."/>
            <person name="Bills G."/>
            <person name="Bluhm B."/>
            <person name="Cannon C."/>
            <person name="Castanera R."/>
            <person name="Culley D."/>
            <person name="Daum C."/>
            <person name="Ezra D."/>
            <person name="Gonzalez J."/>
            <person name="Henrissat B."/>
            <person name="Kuo A."/>
            <person name="Liang C."/>
            <person name="Lipzen A."/>
            <person name="Lutzoni F."/>
            <person name="Magnuson J."/>
            <person name="Mondo S."/>
            <person name="Nolan M."/>
            <person name="Ohm R."/>
            <person name="Pangilinan J."/>
            <person name="Park H.-J."/>
            <person name="Ramirez L."/>
            <person name="Alfaro M."/>
            <person name="Sun H."/>
            <person name="Tritt A."/>
            <person name="Yoshinaga Y."/>
            <person name="Zwiers L.-H."/>
            <person name="Turgeon B."/>
            <person name="Goodwin S."/>
            <person name="Spatafora J."/>
            <person name="Crous P."/>
            <person name="Grigoriev I."/>
        </authorList>
    </citation>
    <scope>NUCLEOTIDE SEQUENCE</scope>
    <source>
        <strain evidence="3">CBS 379.55</strain>
    </source>
</reference>
<dbReference type="InterPro" id="IPR018838">
    <property type="entry name" value="ZGRF1-like_N"/>
</dbReference>
<feature type="compositionally biased region" description="Basic and acidic residues" evidence="1">
    <location>
        <begin position="163"/>
        <end position="174"/>
    </location>
</feature>
<sequence>MTTSLHNPARLSRLPASQNTAPVAEFRCLFTHDIRRKQKRWQDGYLKFHSFNSRVMLYDTSRNYVGDTYWKDANSPQEGDELTLDKGVMVEVADAVGVSQTDLTPLFEKSSKPPHGEPAPATRKPQGSNPPNTSSHLRHKSLSTLLGNPRGPIGKATPIKSPYEIRRERKKENESAGNRTAKRQKTTHNPVRLQTGSSSPIVNLTSNTKNHSVYPPRALNQTSSAAGGAVPRGSTPIVLDSTSSDVPFSSPDIKPHAADIQTLPNTSVPPQSLMRNGVSTEKTPRIPKGRIRLPHARPVETPQPPLRSSSPPVSASNRVSNVDFALQPIKKRQKDPSPKSSPQRDPRAKSLRLSRGVKRRMLLCELSPPSNRAPPKPIETIHSKAKGAKPSDGKQTGYRPKVLGISETNVEAAHASSDDDELMPTNATLCRISLGSPHQDDQSFDKREKSASRKHESVGESSPSLLSLSPAFEDIDVVRGLMEQKMLPKVSPKRQHSARVKSLPGPSPRLEERNKVDEEGPNEYVSQKLANRRTARSASKPKRSQAKPETPCRPTANTLESGPQDPGQVRETITIPDDSPTSEPSPPPSSLEQPSTAQVPRAAPAAQTRPSHSPTKSKPAAPFSTGGIRTKHKKKDGNAVPNRRKAKIDAKRPQRDQERPTPLHRESDSPTDPLFAGGKIATGPMNPGAQANSSCTTGQMEEGNAAGNIINPIGSRSVAIGKSPLRRVKSANNANMPDTRPNPPIRSTSEDWERRNMAMPPPPLLPGEGSAVVEKQDVPQQQTCKPEKSGLAALIKRTDPRRKLLRTTGLDVDTAVGGEGSVADMELPSPVVDNDVGPWSTEAFDLLGWKPEGR</sequence>
<dbReference type="OrthoDB" id="6513042at2759"/>
<dbReference type="Proteomes" id="UP000800097">
    <property type="component" value="Unassembled WGS sequence"/>
</dbReference>
<keyword evidence="4" id="KW-1185">Reference proteome</keyword>
<dbReference type="PANTHER" id="PTHR28535:SF1">
    <property type="entry name" value="PROTEIN ZGRF1"/>
    <property type="match status" value="1"/>
</dbReference>
<feature type="region of interest" description="Disordered" evidence="1">
    <location>
        <begin position="101"/>
        <end position="216"/>
    </location>
</feature>
<dbReference type="PANTHER" id="PTHR28535">
    <property type="entry name" value="ZINC FINGER GRF-TYPE CONTAINING 1"/>
    <property type="match status" value="1"/>
</dbReference>
<feature type="region of interest" description="Disordered" evidence="1">
    <location>
        <begin position="486"/>
        <end position="712"/>
    </location>
</feature>